<gene>
    <name evidence="1" type="ORF">NLJ89_g8349</name>
</gene>
<dbReference type="AlphaFoldDB" id="A0A9W8MQV4"/>
<dbReference type="OrthoDB" id="3138711at2759"/>
<keyword evidence="2" id="KW-1185">Reference proteome</keyword>
<dbReference type="EMBL" id="JANKHO010001117">
    <property type="protein sequence ID" value="KAJ3503619.1"/>
    <property type="molecule type" value="Genomic_DNA"/>
</dbReference>
<comment type="caution">
    <text evidence="1">The sequence shown here is derived from an EMBL/GenBank/DDBJ whole genome shotgun (WGS) entry which is preliminary data.</text>
</comment>
<evidence type="ECO:0000313" key="2">
    <source>
        <dbReference type="Proteomes" id="UP001148786"/>
    </source>
</evidence>
<reference evidence="1" key="1">
    <citation type="submission" date="2022-07" db="EMBL/GenBank/DDBJ databases">
        <title>Genome Sequence of Agrocybe chaxingu.</title>
        <authorList>
            <person name="Buettner E."/>
        </authorList>
    </citation>
    <scope>NUCLEOTIDE SEQUENCE</scope>
    <source>
        <strain evidence="1">MP-N11</strain>
    </source>
</reference>
<protein>
    <submittedName>
        <fullName evidence="1">Uncharacterized protein</fullName>
    </submittedName>
</protein>
<accession>A0A9W8MQV4</accession>
<proteinExistence type="predicted"/>
<sequence>MLSQPVTLRTIAQYLQDVLLQPIADIFNQIYSKNILVVALDLEGPGNSDQFPFAVTFHACDTLGIRQPVKNIPTVVYTPDAILNVDEPSPRLAVALKQVYDSDPSSPVIATNFDDIAVFWTPDKENVRYYELVASDETRTLLALRTITAAHLLHALIYALYAPLPDSAEKTGVLPEGPPVNENAPLVPDAVVFETYKRHSDFDLATLKRDRERALQFFRWKDHVRDTQEKLIVAPGDIVHAASNGLDEFALEPKPYYPLDFSEIPPDTLAHLGAVHRLCPLSSLGLRERFLHSSSFNLEILGVIAEGSKRGVCTVYQCRIISLDNDEVVESPVLCLKLFDDRFQLLDPPEEEELEEEPSGWLDRIALAEWDARQEHCAYKKLEDLHGTVFPWYYGAHQVRTPFRLSQKLF</sequence>
<organism evidence="1 2">
    <name type="scientific">Agrocybe chaxingu</name>
    <dbReference type="NCBI Taxonomy" id="84603"/>
    <lineage>
        <taxon>Eukaryota</taxon>
        <taxon>Fungi</taxon>
        <taxon>Dikarya</taxon>
        <taxon>Basidiomycota</taxon>
        <taxon>Agaricomycotina</taxon>
        <taxon>Agaricomycetes</taxon>
        <taxon>Agaricomycetidae</taxon>
        <taxon>Agaricales</taxon>
        <taxon>Agaricineae</taxon>
        <taxon>Strophariaceae</taxon>
        <taxon>Agrocybe</taxon>
    </lineage>
</organism>
<dbReference type="Proteomes" id="UP001148786">
    <property type="component" value="Unassembled WGS sequence"/>
</dbReference>
<name>A0A9W8MQV4_9AGAR</name>
<evidence type="ECO:0000313" key="1">
    <source>
        <dbReference type="EMBL" id="KAJ3503619.1"/>
    </source>
</evidence>